<reference evidence="2" key="1">
    <citation type="journal article" date="2020" name="Cell">
        <title>Large-Scale Comparative Analyses of Tick Genomes Elucidate Their Genetic Diversity and Vector Capacities.</title>
        <authorList>
            <consortium name="Tick Genome and Microbiome Consortium (TIGMIC)"/>
            <person name="Jia N."/>
            <person name="Wang J."/>
            <person name="Shi W."/>
            <person name="Du L."/>
            <person name="Sun Y."/>
            <person name="Zhan W."/>
            <person name="Jiang J.F."/>
            <person name="Wang Q."/>
            <person name="Zhang B."/>
            <person name="Ji P."/>
            <person name="Bell-Sakyi L."/>
            <person name="Cui X.M."/>
            <person name="Yuan T.T."/>
            <person name="Jiang B.G."/>
            <person name="Yang W.F."/>
            <person name="Lam T.T."/>
            <person name="Chang Q.C."/>
            <person name="Ding S.J."/>
            <person name="Wang X.J."/>
            <person name="Zhu J.G."/>
            <person name="Ruan X.D."/>
            <person name="Zhao L."/>
            <person name="Wei J.T."/>
            <person name="Ye R.Z."/>
            <person name="Que T.C."/>
            <person name="Du C.H."/>
            <person name="Zhou Y.H."/>
            <person name="Cheng J.X."/>
            <person name="Dai P.F."/>
            <person name="Guo W.B."/>
            <person name="Han X.H."/>
            <person name="Huang E.J."/>
            <person name="Li L.F."/>
            <person name="Wei W."/>
            <person name="Gao Y.C."/>
            <person name="Liu J.Z."/>
            <person name="Shao H.Z."/>
            <person name="Wang X."/>
            <person name="Wang C.C."/>
            <person name="Yang T.C."/>
            <person name="Huo Q.B."/>
            <person name="Li W."/>
            <person name="Chen H.Y."/>
            <person name="Chen S.E."/>
            <person name="Zhou L.G."/>
            <person name="Ni X.B."/>
            <person name="Tian J.H."/>
            <person name="Sheng Y."/>
            <person name="Liu T."/>
            <person name="Pan Y.S."/>
            <person name="Xia L.Y."/>
            <person name="Li J."/>
            <person name="Zhao F."/>
            <person name="Cao W.C."/>
        </authorList>
    </citation>
    <scope>NUCLEOTIDE SEQUENCE</scope>
    <source>
        <strain evidence="2">Rmic-2018</strain>
    </source>
</reference>
<evidence type="ECO:0000313" key="2">
    <source>
        <dbReference type="EMBL" id="KAH8027911.1"/>
    </source>
</evidence>
<gene>
    <name evidence="2" type="ORF">HPB51_011141</name>
</gene>
<comment type="caution">
    <text evidence="2">The sequence shown here is derived from an EMBL/GenBank/DDBJ whole genome shotgun (WGS) entry which is preliminary data.</text>
</comment>
<sequence length="177" mass="19860">MRAHYCTYARQPPRRSNIRARGTISANAKPEGRPDKKTNGYPTRTDAKAKQGSPLLRNVQDRREETSLPSSIGPSSLRYRRPLISSNTSTVQRGPFGKKKKENSLQMPEGQCPVFQLQYRLLGQPMSHWKKPQRKHEWTTETSDAIEHGTPSETTSAAGARCKCASSKTALMVLNKH</sequence>
<organism evidence="2 3">
    <name type="scientific">Rhipicephalus microplus</name>
    <name type="common">Cattle tick</name>
    <name type="synonym">Boophilus microplus</name>
    <dbReference type="NCBI Taxonomy" id="6941"/>
    <lineage>
        <taxon>Eukaryota</taxon>
        <taxon>Metazoa</taxon>
        <taxon>Ecdysozoa</taxon>
        <taxon>Arthropoda</taxon>
        <taxon>Chelicerata</taxon>
        <taxon>Arachnida</taxon>
        <taxon>Acari</taxon>
        <taxon>Parasitiformes</taxon>
        <taxon>Ixodida</taxon>
        <taxon>Ixodoidea</taxon>
        <taxon>Ixodidae</taxon>
        <taxon>Rhipicephalinae</taxon>
        <taxon>Rhipicephalus</taxon>
        <taxon>Boophilus</taxon>
    </lineage>
</organism>
<proteinExistence type="predicted"/>
<reference evidence="2" key="2">
    <citation type="submission" date="2021-09" db="EMBL/GenBank/DDBJ databases">
        <authorList>
            <person name="Jia N."/>
            <person name="Wang J."/>
            <person name="Shi W."/>
            <person name="Du L."/>
            <person name="Sun Y."/>
            <person name="Zhan W."/>
            <person name="Jiang J."/>
            <person name="Wang Q."/>
            <person name="Zhang B."/>
            <person name="Ji P."/>
            <person name="Sakyi L.B."/>
            <person name="Cui X."/>
            <person name="Yuan T."/>
            <person name="Jiang B."/>
            <person name="Yang W."/>
            <person name="Lam T.T.-Y."/>
            <person name="Chang Q."/>
            <person name="Ding S."/>
            <person name="Wang X."/>
            <person name="Zhu J."/>
            <person name="Ruan X."/>
            <person name="Zhao L."/>
            <person name="Wei J."/>
            <person name="Que T."/>
            <person name="Du C."/>
            <person name="Cheng J."/>
            <person name="Dai P."/>
            <person name="Han X."/>
            <person name="Huang E."/>
            <person name="Gao Y."/>
            <person name="Liu J."/>
            <person name="Shao H."/>
            <person name="Ye R."/>
            <person name="Li L."/>
            <person name="Wei W."/>
            <person name="Wang X."/>
            <person name="Wang C."/>
            <person name="Huo Q."/>
            <person name="Li W."/>
            <person name="Guo W."/>
            <person name="Chen H."/>
            <person name="Chen S."/>
            <person name="Zhou L."/>
            <person name="Zhou L."/>
            <person name="Ni X."/>
            <person name="Tian J."/>
            <person name="Zhou Y."/>
            <person name="Sheng Y."/>
            <person name="Liu T."/>
            <person name="Pan Y."/>
            <person name="Xia L."/>
            <person name="Li J."/>
            <person name="Zhao F."/>
            <person name="Cao W."/>
        </authorList>
    </citation>
    <scope>NUCLEOTIDE SEQUENCE</scope>
    <source>
        <strain evidence="2">Rmic-2018</strain>
        <tissue evidence="2">Larvae</tissue>
    </source>
</reference>
<dbReference type="Proteomes" id="UP000821866">
    <property type="component" value="Chromosome 4"/>
</dbReference>
<protein>
    <submittedName>
        <fullName evidence="2">Uncharacterized protein</fullName>
    </submittedName>
</protein>
<dbReference type="AlphaFoldDB" id="A0A9J6E041"/>
<evidence type="ECO:0000313" key="3">
    <source>
        <dbReference type="Proteomes" id="UP000821866"/>
    </source>
</evidence>
<dbReference type="EMBL" id="JABSTU010000006">
    <property type="protein sequence ID" value="KAH8027911.1"/>
    <property type="molecule type" value="Genomic_DNA"/>
</dbReference>
<keyword evidence="3" id="KW-1185">Reference proteome</keyword>
<evidence type="ECO:0000256" key="1">
    <source>
        <dbReference type="SAM" id="MobiDB-lite"/>
    </source>
</evidence>
<name>A0A9J6E041_RHIMP</name>
<accession>A0A9J6E041</accession>
<feature type="region of interest" description="Disordered" evidence="1">
    <location>
        <begin position="1"/>
        <end position="105"/>
    </location>
</feature>